<accession>A0A3M7QA20</accession>
<comment type="caution">
    <text evidence="4">The sequence shown here is derived from an EMBL/GenBank/DDBJ whole genome shotgun (WGS) entry which is preliminary data.</text>
</comment>
<dbReference type="PROSITE" id="PS00354">
    <property type="entry name" value="HMGI_Y"/>
    <property type="match status" value="1"/>
</dbReference>
<dbReference type="AlphaFoldDB" id="A0A3M7QA20"/>
<comment type="subcellular location">
    <subcellularLocation>
        <location evidence="1">Nucleus</location>
    </subcellularLocation>
</comment>
<name>A0A3M7QA20_BRAPC</name>
<dbReference type="EMBL" id="REGN01006941">
    <property type="protein sequence ID" value="RNA07811.1"/>
    <property type="molecule type" value="Genomic_DNA"/>
</dbReference>
<reference evidence="4 5" key="1">
    <citation type="journal article" date="2018" name="Sci. Rep.">
        <title>Genomic signatures of local adaptation to the degree of environmental predictability in rotifers.</title>
        <authorList>
            <person name="Franch-Gras L."/>
            <person name="Hahn C."/>
            <person name="Garcia-Roger E.M."/>
            <person name="Carmona M.J."/>
            <person name="Serra M."/>
            <person name="Gomez A."/>
        </authorList>
    </citation>
    <scope>NUCLEOTIDE SEQUENCE [LARGE SCALE GENOMIC DNA]</scope>
    <source>
        <strain evidence="4">HYR1</strain>
    </source>
</reference>
<gene>
    <name evidence="4" type="ORF">BpHYR1_041241</name>
</gene>
<evidence type="ECO:0000313" key="5">
    <source>
        <dbReference type="Proteomes" id="UP000276133"/>
    </source>
</evidence>
<evidence type="ECO:0000256" key="2">
    <source>
        <dbReference type="ARBA" id="ARBA00023242"/>
    </source>
</evidence>
<keyword evidence="5" id="KW-1185">Reference proteome</keyword>
<proteinExistence type="predicted"/>
<sequence>MRPFLYSTHYPLESSLVNYLSFFVDILNYLYNICNYNWDKVKVFTNNTGLEAFLRNDSHRNISKTGSQSLKCNQCQLEISVENETKGKRGRGRPRKRKVKDEVVDLNKPAKMKPDRPPKNFILFYR</sequence>
<dbReference type="GO" id="GO:0005634">
    <property type="term" value="C:nucleus"/>
    <property type="evidence" value="ECO:0007669"/>
    <property type="project" value="UniProtKB-SubCell"/>
</dbReference>
<organism evidence="4 5">
    <name type="scientific">Brachionus plicatilis</name>
    <name type="common">Marine rotifer</name>
    <name type="synonym">Brachionus muelleri</name>
    <dbReference type="NCBI Taxonomy" id="10195"/>
    <lineage>
        <taxon>Eukaryota</taxon>
        <taxon>Metazoa</taxon>
        <taxon>Spiralia</taxon>
        <taxon>Gnathifera</taxon>
        <taxon>Rotifera</taxon>
        <taxon>Eurotatoria</taxon>
        <taxon>Monogononta</taxon>
        <taxon>Pseudotrocha</taxon>
        <taxon>Ploima</taxon>
        <taxon>Brachionidae</taxon>
        <taxon>Brachionus</taxon>
    </lineage>
</organism>
<dbReference type="InterPro" id="IPR000637">
    <property type="entry name" value="HMGI/Y_DNA-bd_CS"/>
</dbReference>
<evidence type="ECO:0000313" key="4">
    <source>
        <dbReference type="EMBL" id="RNA07811.1"/>
    </source>
</evidence>
<evidence type="ECO:0000256" key="1">
    <source>
        <dbReference type="ARBA" id="ARBA00004123"/>
    </source>
</evidence>
<feature type="region of interest" description="Disordered" evidence="3">
    <location>
        <begin position="83"/>
        <end position="102"/>
    </location>
</feature>
<protein>
    <submittedName>
        <fullName evidence="4">Uncharacterized protein</fullName>
    </submittedName>
</protein>
<dbReference type="GO" id="GO:0006355">
    <property type="term" value="P:regulation of DNA-templated transcription"/>
    <property type="evidence" value="ECO:0007669"/>
    <property type="project" value="InterPro"/>
</dbReference>
<evidence type="ECO:0000256" key="3">
    <source>
        <dbReference type="SAM" id="MobiDB-lite"/>
    </source>
</evidence>
<feature type="compositionally biased region" description="Basic residues" evidence="3">
    <location>
        <begin position="88"/>
        <end position="98"/>
    </location>
</feature>
<keyword evidence="2" id="KW-0539">Nucleus</keyword>
<dbReference type="Proteomes" id="UP000276133">
    <property type="component" value="Unassembled WGS sequence"/>
</dbReference>